<evidence type="ECO:0000313" key="2">
    <source>
        <dbReference type="Proteomes" id="UP000199341"/>
    </source>
</evidence>
<reference evidence="1 2" key="1">
    <citation type="submission" date="2016-10" db="EMBL/GenBank/DDBJ databases">
        <authorList>
            <person name="de Groot N.N."/>
        </authorList>
    </citation>
    <scope>NUCLEOTIDE SEQUENCE [LARGE SCALE GENOMIC DNA]</scope>
    <source>
        <strain evidence="1 2">CGMCC 4.2022</strain>
    </source>
</reference>
<dbReference type="RefSeq" id="WP_093785005.1">
    <property type="nucleotide sequence ID" value="NZ_FNIE01000006.1"/>
</dbReference>
<accession>A0A1H0FAB4</accession>
<evidence type="ECO:0000313" key="1">
    <source>
        <dbReference type="EMBL" id="SDN91593.1"/>
    </source>
</evidence>
<dbReference type="EMBL" id="FNIE01000006">
    <property type="protein sequence ID" value="SDN91593.1"/>
    <property type="molecule type" value="Genomic_DNA"/>
</dbReference>
<dbReference type="OrthoDB" id="4234784at2"/>
<gene>
    <name evidence="1" type="ORF">SAMN05216259_106218</name>
</gene>
<organism evidence="1 2">
    <name type="scientific">Actinacidiphila guanduensis</name>
    <dbReference type="NCBI Taxonomy" id="310781"/>
    <lineage>
        <taxon>Bacteria</taxon>
        <taxon>Bacillati</taxon>
        <taxon>Actinomycetota</taxon>
        <taxon>Actinomycetes</taxon>
        <taxon>Kitasatosporales</taxon>
        <taxon>Streptomycetaceae</taxon>
        <taxon>Actinacidiphila</taxon>
    </lineage>
</organism>
<dbReference type="Proteomes" id="UP000199341">
    <property type="component" value="Unassembled WGS sequence"/>
</dbReference>
<sequence>MGGGTPQQQATVPNPAIKDLQDLKSRLQKELGTLENTLKTTCSDMGNKKVWVGKAADGWTTEVDGRRKRIQALLGKLVPIIDAEIKQLPEKVTPTDAKLYRMP</sequence>
<dbReference type="AlphaFoldDB" id="A0A1H0FAB4"/>
<proteinExistence type="predicted"/>
<protein>
    <submittedName>
        <fullName evidence="1">Uncharacterized protein</fullName>
    </submittedName>
</protein>
<keyword evidence="2" id="KW-1185">Reference proteome</keyword>
<name>A0A1H0FAB4_9ACTN</name>